<feature type="transmembrane region" description="Helical" evidence="9">
    <location>
        <begin position="58"/>
        <end position="80"/>
    </location>
</feature>
<dbReference type="EMBL" id="ANHY01000017">
    <property type="protein sequence ID" value="EKV28128.1"/>
    <property type="molecule type" value="Genomic_DNA"/>
</dbReference>
<keyword evidence="5" id="KW-0997">Cell inner membrane</keyword>
<accession>K9HC83</accession>
<dbReference type="Proteomes" id="UP000009881">
    <property type="component" value="Unassembled WGS sequence"/>
</dbReference>
<proteinExistence type="inferred from homology"/>
<keyword evidence="3 9" id="KW-0813">Transport</keyword>
<evidence type="ECO:0000313" key="12">
    <source>
        <dbReference type="Proteomes" id="UP000009881"/>
    </source>
</evidence>
<dbReference type="InterPro" id="IPR051613">
    <property type="entry name" value="ABC_transp_permease_HisMQ"/>
</dbReference>
<keyword evidence="6 9" id="KW-0812">Transmembrane</keyword>
<dbReference type="GO" id="GO:0022857">
    <property type="term" value="F:transmembrane transporter activity"/>
    <property type="evidence" value="ECO:0007669"/>
    <property type="project" value="InterPro"/>
</dbReference>
<dbReference type="InterPro" id="IPR010065">
    <property type="entry name" value="AA_ABC_transptr_permease_3TM"/>
</dbReference>
<keyword evidence="12" id="KW-1185">Reference proteome</keyword>
<dbReference type="InterPro" id="IPR035906">
    <property type="entry name" value="MetI-like_sf"/>
</dbReference>
<keyword evidence="4" id="KW-1003">Cell membrane</keyword>
<evidence type="ECO:0000256" key="4">
    <source>
        <dbReference type="ARBA" id="ARBA00022475"/>
    </source>
</evidence>
<reference evidence="11 12" key="1">
    <citation type="journal article" date="2013" name="Genome Announc.">
        <title>Draft Genome Sequence of an Alphaproteobacterium, Caenispirillum salinarum AK4(T), Isolated from a Solar Saltern.</title>
        <authorList>
            <person name="Khatri I."/>
            <person name="Singh A."/>
            <person name="Korpole S."/>
            <person name="Pinnaka A.K."/>
            <person name="Subramanian S."/>
        </authorList>
    </citation>
    <scope>NUCLEOTIDE SEQUENCE [LARGE SCALE GENOMIC DNA]</scope>
    <source>
        <strain evidence="11 12">AK4</strain>
    </source>
</reference>
<dbReference type="eggNOG" id="COG4215">
    <property type="taxonomic scope" value="Bacteria"/>
</dbReference>
<evidence type="ECO:0000256" key="2">
    <source>
        <dbReference type="ARBA" id="ARBA00010072"/>
    </source>
</evidence>
<keyword evidence="8 9" id="KW-0472">Membrane</keyword>
<evidence type="ECO:0000256" key="5">
    <source>
        <dbReference type="ARBA" id="ARBA00022519"/>
    </source>
</evidence>
<organism evidence="11 12">
    <name type="scientific">Caenispirillum salinarum AK4</name>
    <dbReference type="NCBI Taxonomy" id="1238182"/>
    <lineage>
        <taxon>Bacteria</taxon>
        <taxon>Pseudomonadati</taxon>
        <taxon>Pseudomonadota</taxon>
        <taxon>Alphaproteobacteria</taxon>
        <taxon>Rhodospirillales</taxon>
        <taxon>Novispirillaceae</taxon>
        <taxon>Caenispirillum</taxon>
    </lineage>
</organism>
<evidence type="ECO:0000256" key="7">
    <source>
        <dbReference type="ARBA" id="ARBA00022989"/>
    </source>
</evidence>
<comment type="caution">
    <text evidence="11">The sequence shown here is derived from an EMBL/GenBank/DDBJ whole genome shotgun (WGS) entry which is preliminary data.</text>
</comment>
<dbReference type="PROSITE" id="PS50928">
    <property type="entry name" value="ABC_TM1"/>
    <property type="match status" value="1"/>
</dbReference>
<dbReference type="GO" id="GO:0043190">
    <property type="term" value="C:ATP-binding cassette (ABC) transporter complex"/>
    <property type="evidence" value="ECO:0007669"/>
    <property type="project" value="InterPro"/>
</dbReference>
<dbReference type="RefSeq" id="WP_009541785.1">
    <property type="nucleotide sequence ID" value="NZ_ANHY01000017.1"/>
</dbReference>
<evidence type="ECO:0000256" key="9">
    <source>
        <dbReference type="RuleBase" id="RU363032"/>
    </source>
</evidence>
<evidence type="ECO:0000256" key="1">
    <source>
        <dbReference type="ARBA" id="ARBA00004429"/>
    </source>
</evidence>
<dbReference type="AlphaFoldDB" id="K9HC83"/>
<keyword evidence="7 9" id="KW-1133">Transmembrane helix</keyword>
<dbReference type="PATRIC" id="fig|1238182.3.peg.3343"/>
<evidence type="ECO:0000256" key="6">
    <source>
        <dbReference type="ARBA" id="ARBA00022692"/>
    </source>
</evidence>
<name>K9HC83_9PROT</name>
<feature type="transmembrane region" description="Helical" evidence="9">
    <location>
        <begin position="145"/>
        <end position="169"/>
    </location>
</feature>
<dbReference type="Gene3D" id="1.10.3720.10">
    <property type="entry name" value="MetI-like"/>
    <property type="match status" value="1"/>
</dbReference>
<evidence type="ECO:0000313" key="11">
    <source>
        <dbReference type="EMBL" id="EKV28128.1"/>
    </source>
</evidence>
<gene>
    <name evidence="11" type="ORF">C882_1129</name>
</gene>
<protein>
    <submittedName>
        <fullName evidence="11">Arginine ABC transporter, permease protein ArtQ</fullName>
    </submittedName>
</protein>
<evidence type="ECO:0000259" key="10">
    <source>
        <dbReference type="PROSITE" id="PS50928"/>
    </source>
</evidence>
<feature type="transmembrane region" description="Helical" evidence="9">
    <location>
        <begin position="86"/>
        <end position="104"/>
    </location>
</feature>
<feature type="domain" description="ABC transmembrane type-1" evidence="10">
    <location>
        <begin position="13"/>
        <end position="208"/>
    </location>
</feature>
<evidence type="ECO:0000256" key="3">
    <source>
        <dbReference type="ARBA" id="ARBA00022448"/>
    </source>
</evidence>
<dbReference type="NCBIfam" id="TIGR01726">
    <property type="entry name" value="HEQRo_perm_3TM"/>
    <property type="match status" value="1"/>
</dbReference>
<dbReference type="STRING" id="1238182.C882_1129"/>
<feature type="transmembrane region" description="Helical" evidence="9">
    <location>
        <begin position="189"/>
        <end position="211"/>
    </location>
</feature>
<feature type="transmembrane region" description="Helical" evidence="9">
    <location>
        <begin position="12"/>
        <end position="37"/>
    </location>
</feature>
<comment type="similarity">
    <text evidence="2">Belongs to the binding-protein-dependent transport system permease family. HisMQ subfamily.</text>
</comment>
<dbReference type="Pfam" id="PF00528">
    <property type="entry name" value="BPD_transp_1"/>
    <property type="match status" value="1"/>
</dbReference>
<evidence type="ECO:0000256" key="8">
    <source>
        <dbReference type="ARBA" id="ARBA00023136"/>
    </source>
</evidence>
<dbReference type="PANTHER" id="PTHR30133">
    <property type="entry name" value="CATIONIC AMINO ACID TRANSPORTER, MEMBRANE COMPONENT"/>
    <property type="match status" value="1"/>
</dbReference>
<dbReference type="InterPro" id="IPR000515">
    <property type="entry name" value="MetI-like"/>
</dbReference>
<dbReference type="SUPFAM" id="SSF161098">
    <property type="entry name" value="MetI-like"/>
    <property type="match status" value="1"/>
</dbReference>
<dbReference type="PANTHER" id="PTHR30133:SF2">
    <property type="entry name" value="ARGININE ABC TRANSPORTER PERMEASE PROTEIN ARTQ"/>
    <property type="match status" value="1"/>
</dbReference>
<sequence>MLQGFLPQLLSGLWVTVQLALAAVCVGLVMGILGAAMKLSPIAPVRWIAEVYTAIFRGLPELLTVLLVYFGGTVLLTAIVGDYVEVSAFGAGVAALGITFGAYATEVFRGAIIAIPKGQIEAAHAYGMSKLLTFRRVVLPQVWRIALPGLGNLFLVLMKDTALVSVVGLEDLMREADIASRYTKEPFTFYMAAAVMYLGLTVVSMAVLHRLEKRANRGQRRAAS</sequence>
<dbReference type="OrthoDB" id="9815029at2"/>
<dbReference type="CDD" id="cd06261">
    <property type="entry name" value="TM_PBP2"/>
    <property type="match status" value="1"/>
</dbReference>
<comment type="subcellular location">
    <subcellularLocation>
        <location evidence="1">Cell inner membrane</location>
        <topology evidence="1">Multi-pass membrane protein</topology>
    </subcellularLocation>
    <subcellularLocation>
        <location evidence="9">Cell membrane</location>
        <topology evidence="9">Multi-pass membrane protein</topology>
    </subcellularLocation>
</comment>